<dbReference type="Proteomes" id="UP000298616">
    <property type="component" value="Chromosome"/>
</dbReference>
<dbReference type="GO" id="GO:0016758">
    <property type="term" value="F:hexosyltransferase activity"/>
    <property type="evidence" value="ECO:0007669"/>
    <property type="project" value="UniProtKB-ARBA"/>
</dbReference>
<dbReference type="CDD" id="cd00761">
    <property type="entry name" value="Glyco_tranf_GTA_type"/>
    <property type="match status" value="1"/>
</dbReference>
<gene>
    <name evidence="2" type="ORF">DCC35_14795</name>
</gene>
<keyword evidence="3" id="KW-1185">Reference proteome</keyword>
<dbReference type="RefSeq" id="WP_137091513.1">
    <property type="nucleotide sequence ID" value="NZ_CP028923.1"/>
</dbReference>
<reference evidence="2 3" key="1">
    <citation type="submission" date="2018-04" db="EMBL/GenBank/DDBJ databases">
        <title>Complete genome uncultured novel isolate.</title>
        <authorList>
            <person name="Merlino G."/>
        </authorList>
    </citation>
    <scope>NUCLEOTIDE SEQUENCE [LARGE SCALE GENOMIC DNA]</scope>
    <source>
        <strain evidence="3">R1DC9</strain>
    </source>
</reference>
<keyword evidence="2" id="KW-0808">Transferase</keyword>
<protein>
    <submittedName>
        <fullName evidence="2">Glycosyltransferase family 2 protein</fullName>
    </submittedName>
</protein>
<dbReference type="Pfam" id="PF00535">
    <property type="entry name" value="Glycos_transf_2"/>
    <property type="match status" value="1"/>
</dbReference>
<dbReference type="KEGG" id="fpf:DCC35_14795"/>
<name>A0A4D7JUR5_9BACT</name>
<sequence>MSHFKVSVIIPVYNAEKYLENAVKSAINQKEVGEILLIEDRSPDNALELCKSLADRYDKVKLFTHPNRENKGAGPSRNLGIEYSNCEYISFLDADDWYLPGRFSNEAELFNNSNVYGVYSCAQYYSEKKVKSLNKFARFHQPYSGINLFHKLLIPGAGSFCTNCITIRKDIFNEIQAFREDLRLHQDSELWGRLCFHYNVVPGKWEKPTAMIRVHDENRISTSNFKTKSFLANIQYEYFSNIKSSLDYKSKYILAYRRALFNIRKADYPNSINFRITRLKYFFKWYLRIL</sequence>
<accession>A0A4D7JUR5</accession>
<dbReference type="SUPFAM" id="SSF53448">
    <property type="entry name" value="Nucleotide-diphospho-sugar transferases"/>
    <property type="match status" value="1"/>
</dbReference>
<dbReference type="InterPro" id="IPR029044">
    <property type="entry name" value="Nucleotide-diphossugar_trans"/>
</dbReference>
<feature type="domain" description="Glycosyltransferase 2-like" evidence="1">
    <location>
        <begin position="7"/>
        <end position="174"/>
    </location>
</feature>
<dbReference type="EMBL" id="CP028923">
    <property type="protein sequence ID" value="QCK15916.1"/>
    <property type="molecule type" value="Genomic_DNA"/>
</dbReference>
<dbReference type="Gene3D" id="3.90.550.10">
    <property type="entry name" value="Spore Coat Polysaccharide Biosynthesis Protein SpsA, Chain A"/>
    <property type="match status" value="1"/>
</dbReference>
<evidence type="ECO:0000259" key="1">
    <source>
        <dbReference type="Pfam" id="PF00535"/>
    </source>
</evidence>
<evidence type="ECO:0000313" key="3">
    <source>
        <dbReference type="Proteomes" id="UP000298616"/>
    </source>
</evidence>
<dbReference type="AlphaFoldDB" id="A0A4D7JUR5"/>
<dbReference type="PANTHER" id="PTHR22916">
    <property type="entry name" value="GLYCOSYLTRANSFERASE"/>
    <property type="match status" value="1"/>
</dbReference>
<evidence type="ECO:0000313" key="2">
    <source>
        <dbReference type="EMBL" id="QCK15916.1"/>
    </source>
</evidence>
<proteinExistence type="predicted"/>
<organism evidence="2 3">
    <name type="scientific">Mangrovivirga cuniculi</name>
    <dbReference type="NCBI Taxonomy" id="2715131"/>
    <lineage>
        <taxon>Bacteria</taxon>
        <taxon>Pseudomonadati</taxon>
        <taxon>Bacteroidota</taxon>
        <taxon>Cytophagia</taxon>
        <taxon>Cytophagales</taxon>
        <taxon>Mangrovivirgaceae</taxon>
        <taxon>Mangrovivirga</taxon>
    </lineage>
</organism>
<dbReference type="OrthoDB" id="927791at2"/>
<dbReference type="InterPro" id="IPR001173">
    <property type="entry name" value="Glyco_trans_2-like"/>
</dbReference>
<dbReference type="PANTHER" id="PTHR22916:SF3">
    <property type="entry name" value="UDP-GLCNAC:BETAGAL BETA-1,3-N-ACETYLGLUCOSAMINYLTRANSFERASE-LIKE PROTEIN 1"/>
    <property type="match status" value="1"/>
</dbReference>